<evidence type="ECO:0000313" key="1">
    <source>
        <dbReference type="EMBL" id="SEL30636.1"/>
    </source>
</evidence>
<dbReference type="InterPro" id="IPR050627">
    <property type="entry name" value="Nitroreductase/BluB"/>
</dbReference>
<dbReference type="OrthoDB" id="272552at2"/>
<dbReference type="RefSeq" id="WP_090550898.1">
    <property type="nucleotide sequence ID" value="NZ_FNSR01000002.1"/>
</dbReference>
<dbReference type="EMBL" id="FOAJ01000006">
    <property type="protein sequence ID" value="SEL30636.1"/>
    <property type="molecule type" value="Genomic_DNA"/>
</dbReference>
<dbReference type="AlphaFoldDB" id="A0A1H7P4X5"/>
<name>A0A1H7P4X5_9BURK</name>
<reference evidence="2" key="1">
    <citation type="submission" date="2016-10" db="EMBL/GenBank/DDBJ databases">
        <authorList>
            <person name="Varghese N."/>
            <person name="Submissions S."/>
        </authorList>
    </citation>
    <scope>NUCLEOTIDE SEQUENCE [LARGE SCALE GENOMIC DNA]</scope>
    <source>
        <strain evidence="2">LMG 26416</strain>
    </source>
</reference>
<dbReference type="InterPro" id="IPR000415">
    <property type="entry name" value="Nitroreductase-like"/>
</dbReference>
<evidence type="ECO:0000313" key="2">
    <source>
        <dbReference type="Proteomes" id="UP000199120"/>
    </source>
</evidence>
<organism evidence="1 2">
    <name type="scientific">Paraburkholderia caballeronis</name>
    <dbReference type="NCBI Taxonomy" id="416943"/>
    <lineage>
        <taxon>Bacteria</taxon>
        <taxon>Pseudomonadati</taxon>
        <taxon>Pseudomonadota</taxon>
        <taxon>Betaproteobacteria</taxon>
        <taxon>Burkholderiales</taxon>
        <taxon>Burkholderiaceae</taxon>
        <taxon>Paraburkholderia</taxon>
    </lineage>
</organism>
<sequence length="349" mass="37600">MDAAMQRPVVDSDHGRLELSASVEERLRFALRFAVLAPSNHNTQPWRFIVGPDSVAVCADRLRALPVADPFDRELTISCGAALFNLRVALARVGLAYSIALFPSNADPDVLAEVRIVPDGRCDDTLPDLFDAIATRVTTRQPFADEPVDQAVQQALIAAGTAEGVDIACVSPLVERERIAMLVALADRQQFGDPRFRRELANWIHPRRREDGMPAYATDMMPLLDFATPLAASVVRTFDLGGGVAATHHRLVLGSPLIVCIATGSDDREAWLATGQALERVLLAAASAGLTASYLNQPIEVPGLREQLPALVGLQPSANAQLLLRIGRGPDVPPGVLHSPRRALDEVVS</sequence>
<dbReference type="SUPFAM" id="SSF55469">
    <property type="entry name" value="FMN-dependent nitroreductase-like"/>
    <property type="match status" value="2"/>
</dbReference>
<dbReference type="Proteomes" id="UP000199120">
    <property type="component" value="Unassembled WGS sequence"/>
</dbReference>
<dbReference type="PANTHER" id="PTHR23026">
    <property type="entry name" value="NADPH NITROREDUCTASE"/>
    <property type="match status" value="1"/>
</dbReference>
<accession>A0A1H7P4X5</accession>
<dbReference type="NCBIfam" id="NF047509">
    <property type="entry name" value="Rv3131_FMN_oxido"/>
    <property type="match status" value="1"/>
</dbReference>
<keyword evidence="2" id="KW-1185">Reference proteome</keyword>
<proteinExistence type="predicted"/>
<gene>
    <name evidence="1" type="ORF">SAMN05192542_106226</name>
</gene>
<dbReference type="Gene3D" id="3.40.109.10">
    <property type="entry name" value="NADH Oxidase"/>
    <property type="match status" value="1"/>
</dbReference>
<protein>
    <submittedName>
        <fullName evidence="1">Nitroreductase</fullName>
    </submittedName>
</protein>
<dbReference type="GO" id="GO:0016491">
    <property type="term" value="F:oxidoreductase activity"/>
    <property type="evidence" value="ECO:0007669"/>
    <property type="project" value="InterPro"/>
</dbReference>
<dbReference type="PANTHER" id="PTHR23026:SF123">
    <property type="entry name" value="NAD(P)H NITROREDUCTASE RV3131-RELATED"/>
    <property type="match status" value="1"/>
</dbReference>
<dbReference type="STRING" id="416943.SAMN05445871_5358"/>